<dbReference type="InterPro" id="IPR050958">
    <property type="entry name" value="Cell_Adh-Cytoskel_Orgn"/>
</dbReference>
<dbReference type="FunFam" id="2.60.40.10:FF:000877">
    <property type="entry name" value="CLUMA_CG002357, isoform A"/>
    <property type="match status" value="1"/>
</dbReference>
<name>A0A139WL30_TRICA</name>
<dbReference type="SUPFAM" id="SSF49265">
    <property type="entry name" value="Fibronectin type III"/>
    <property type="match status" value="1"/>
</dbReference>
<dbReference type="Gene3D" id="2.60.40.10">
    <property type="entry name" value="Immunoglobulins"/>
    <property type="match status" value="4"/>
</dbReference>
<keyword evidence="2" id="KW-0393">Immunoglobulin domain</keyword>
<dbReference type="AlphaFoldDB" id="A0A139WL30"/>
<dbReference type="GO" id="GO:0030154">
    <property type="term" value="P:cell differentiation"/>
    <property type="evidence" value="ECO:0007669"/>
    <property type="project" value="UniProtKB-ARBA"/>
</dbReference>
<protein>
    <submittedName>
        <fullName evidence="6">Protein amalgam-like Protein</fullName>
    </submittedName>
</protein>
<dbReference type="EMBL" id="KQ971321">
    <property type="protein sequence ID" value="KYB28719.1"/>
    <property type="molecule type" value="Genomic_DNA"/>
</dbReference>
<evidence type="ECO:0000256" key="3">
    <source>
        <dbReference type="SAM" id="MobiDB-lite"/>
    </source>
</evidence>
<feature type="region of interest" description="Disordered" evidence="3">
    <location>
        <begin position="340"/>
        <end position="370"/>
    </location>
</feature>
<reference evidence="6 7" key="2">
    <citation type="journal article" date="2010" name="Nucleic Acids Res.">
        <title>BeetleBase in 2010: revisions to provide comprehensive genomic information for Tribolium castaneum.</title>
        <authorList>
            <person name="Kim H.S."/>
            <person name="Murphy T."/>
            <person name="Xia J."/>
            <person name="Caragea D."/>
            <person name="Park Y."/>
            <person name="Beeman R.W."/>
            <person name="Lorenzen M.D."/>
            <person name="Butcher S."/>
            <person name="Manak J.R."/>
            <person name="Brown S.J."/>
        </authorList>
    </citation>
    <scope>GENOME REANNOTATION</scope>
    <source>
        <strain evidence="6 7">Georgia GA2</strain>
    </source>
</reference>
<feature type="domain" description="Ig-like" evidence="4">
    <location>
        <begin position="24"/>
        <end position="111"/>
    </location>
</feature>
<dbReference type="SMART" id="SM00408">
    <property type="entry name" value="IGc2"/>
    <property type="match status" value="3"/>
</dbReference>
<feature type="domain" description="Fibronectin type-III" evidence="5">
    <location>
        <begin position="351"/>
        <end position="451"/>
    </location>
</feature>
<dbReference type="PROSITE" id="PS50853">
    <property type="entry name" value="FN3"/>
    <property type="match status" value="1"/>
</dbReference>
<organism evidence="6 7">
    <name type="scientific">Tribolium castaneum</name>
    <name type="common">Red flour beetle</name>
    <dbReference type="NCBI Taxonomy" id="7070"/>
    <lineage>
        <taxon>Eukaryota</taxon>
        <taxon>Metazoa</taxon>
        <taxon>Ecdysozoa</taxon>
        <taxon>Arthropoda</taxon>
        <taxon>Hexapoda</taxon>
        <taxon>Insecta</taxon>
        <taxon>Pterygota</taxon>
        <taxon>Neoptera</taxon>
        <taxon>Endopterygota</taxon>
        <taxon>Coleoptera</taxon>
        <taxon>Polyphaga</taxon>
        <taxon>Cucujiformia</taxon>
        <taxon>Tenebrionidae</taxon>
        <taxon>Tenebrionidae incertae sedis</taxon>
        <taxon>Tribolium</taxon>
    </lineage>
</organism>
<dbReference type="SMART" id="SM00060">
    <property type="entry name" value="FN3"/>
    <property type="match status" value="1"/>
</dbReference>
<dbReference type="InterPro" id="IPR013783">
    <property type="entry name" value="Ig-like_fold"/>
</dbReference>
<dbReference type="InterPro" id="IPR013098">
    <property type="entry name" value="Ig_I-set"/>
</dbReference>
<dbReference type="InterPro" id="IPR003961">
    <property type="entry name" value="FN3_dom"/>
</dbReference>
<dbReference type="InterPro" id="IPR036179">
    <property type="entry name" value="Ig-like_dom_sf"/>
</dbReference>
<dbReference type="FunFam" id="2.60.40.10:FF:001233">
    <property type="entry name" value="Uncharacterized protein, isoform B"/>
    <property type="match status" value="1"/>
</dbReference>
<keyword evidence="7" id="KW-1185">Reference proteome</keyword>
<dbReference type="Pfam" id="PF07679">
    <property type="entry name" value="I-set"/>
    <property type="match status" value="1"/>
</dbReference>
<dbReference type="SMART" id="SM00409">
    <property type="entry name" value="IG"/>
    <property type="match status" value="3"/>
</dbReference>
<dbReference type="PANTHER" id="PTHR45080:SF33">
    <property type="entry name" value="IG-LIKE DOMAIN-CONTAINING PROTEIN"/>
    <property type="match status" value="1"/>
</dbReference>
<reference evidence="6 7" key="1">
    <citation type="journal article" date="2008" name="Nature">
        <title>The genome of the model beetle and pest Tribolium castaneum.</title>
        <authorList>
            <consortium name="Tribolium Genome Sequencing Consortium"/>
            <person name="Richards S."/>
            <person name="Gibbs R.A."/>
            <person name="Weinstock G.M."/>
            <person name="Brown S.J."/>
            <person name="Denell R."/>
            <person name="Beeman R.W."/>
            <person name="Gibbs R."/>
            <person name="Beeman R.W."/>
            <person name="Brown S.J."/>
            <person name="Bucher G."/>
            <person name="Friedrich M."/>
            <person name="Grimmelikhuijzen C.J."/>
            <person name="Klingler M."/>
            <person name="Lorenzen M."/>
            <person name="Richards S."/>
            <person name="Roth S."/>
            <person name="Schroder R."/>
            <person name="Tautz D."/>
            <person name="Zdobnov E.M."/>
            <person name="Muzny D."/>
            <person name="Gibbs R.A."/>
            <person name="Weinstock G.M."/>
            <person name="Attaway T."/>
            <person name="Bell S."/>
            <person name="Buhay C.J."/>
            <person name="Chandrabose M.N."/>
            <person name="Chavez D."/>
            <person name="Clerk-Blankenburg K.P."/>
            <person name="Cree A."/>
            <person name="Dao M."/>
            <person name="Davis C."/>
            <person name="Chacko J."/>
            <person name="Dinh H."/>
            <person name="Dugan-Rocha S."/>
            <person name="Fowler G."/>
            <person name="Garner T.T."/>
            <person name="Garnes J."/>
            <person name="Gnirke A."/>
            <person name="Hawes A."/>
            <person name="Hernandez J."/>
            <person name="Hines S."/>
            <person name="Holder M."/>
            <person name="Hume J."/>
            <person name="Jhangiani S.N."/>
            <person name="Joshi V."/>
            <person name="Khan Z.M."/>
            <person name="Jackson L."/>
            <person name="Kovar C."/>
            <person name="Kowis A."/>
            <person name="Lee S."/>
            <person name="Lewis L.R."/>
            <person name="Margolis J."/>
            <person name="Morgan M."/>
            <person name="Nazareth L.V."/>
            <person name="Nguyen N."/>
            <person name="Okwuonu G."/>
            <person name="Parker D."/>
            <person name="Richards S."/>
            <person name="Ruiz S.J."/>
            <person name="Santibanez J."/>
            <person name="Savard J."/>
            <person name="Scherer S.E."/>
            <person name="Schneider B."/>
            <person name="Sodergren E."/>
            <person name="Tautz D."/>
            <person name="Vattahil S."/>
            <person name="Villasana D."/>
            <person name="White C.S."/>
            <person name="Wright R."/>
            <person name="Park Y."/>
            <person name="Beeman R.W."/>
            <person name="Lord J."/>
            <person name="Oppert B."/>
            <person name="Lorenzen M."/>
            <person name="Brown S."/>
            <person name="Wang L."/>
            <person name="Savard J."/>
            <person name="Tautz D."/>
            <person name="Richards S."/>
            <person name="Weinstock G."/>
            <person name="Gibbs R.A."/>
            <person name="Liu Y."/>
            <person name="Worley K."/>
            <person name="Weinstock G."/>
            <person name="Elsik C.G."/>
            <person name="Reese J.T."/>
            <person name="Elhaik E."/>
            <person name="Landan G."/>
            <person name="Graur D."/>
            <person name="Arensburger P."/>
            <person name="Atkinson P."/>
            <person name="Beeman R.W."/>
            <person name="Beidler J."/>
            <person name="Brown S.J."/>
            <person name="Demuth J.P."/>
            <person name="Drury D.W."/>
            <person name="Du Y.Z."/>
            <person name="Fujiwara H."/>
            <person name="Lorenzen M."/>
            <person name="Maselli V."/>
            <person name="Osanai M."/>
            <person name="Park Y."/>
            <person name="Robertson H.M."/>
            <person name="Tu Z."/>
            <person name="Wang J.J."/>
            <person name="Wang S."/>
            <person name="Richards S."/>
            <person name="Song H."/>
            <person name="Zhang L."/>
            <person name="Sodergren E."/>
            <person name="Werner D."/>
            <person name="Stanke M."/>
            <person name="Morgenstern B."/>
            <person name="Solovyev V."/>
            <person name="Kosarev P."/>
            <person name="Brown G."/>
            <person name="Chen H.C."/>
            <person name="Ermolaeva O."/>
            <person name="Hlavina W."/>
            <person name="Kapustin Y."/>
            <person name="Kiryutin B."/>
            <person name="Kitts P."/>
            <person name="Maglott D."/>
            <person name="Pruitt K."/>
            <person name="Sapojnikov V."/>
            <person name="Souvorov A."/>
            <person name="Mackey A.J."/>
            <person name="Waterhouse R.M."/>
            <person name="Wyder S."/>
            <person name="Zdobnov E.M."/>
            <person name="Zdobnov E.M."/>
            <person name="Wyder S."/>
            <person name="Kriventseva E.V."/>
            <person name="Kadowaki T."/>
            <person name="Bork P."/>
            <person name="Aranda M."/>
            <person name="Bao R."/>
            <person name="Beermann A."/>
            <person name="Berns N."/>
            <person name="Bolognesi R."/>
            <person name="Bonneton F."/>
            <person name="Bopp D."/>
            <person name="Brown S.J."/>
            <person name="Bucher G."/>
            <person name="Butts T."/>
            <person name="Chaumot A."/>
            <person name="Denell R.E."/>
            <person name="Ferrier D.E."/>
            <person name="Friedrich M."/>
            <person name="Gordon C.M."/>
            <person name="Jindra M."/>
            <person name="Klingler M."/>
            <person name="Lan Q."/>
            <person name="Lattorff H.M."/>
            <person name="Laudet V."/>
            <person name="von Levetsow C."/>
            <person name="Liu Z."/>
            <person name="Lutz R."/>
            <person name="Lynch J.A."/>
            <person name="da Fonseca R.N."/>
            <person name="Posnien N."/>
            <person name="Reuter R."/>
            <person name="Roth S."/>
            <person name="Savard J."/>
            <person name="Schinko J.B."/>
            <person name="Schmitt C."/>
            <person name="Schoppmeier M."/>
            <person name="Schroder R."/>
            <person name="Shippy T.D."/>
            <person name="Simonnet F."/>
            <person name="Marques-Souza H."/>
            <person name="Tautz D."/>
            <person name="Tomoyasu Y."/>
            <person name="Trauner J."/>
            <person name="Van der Zee M."/>
            <person name="Vervoort M."/>
            <person name="Wittkopp N."/>
            <person name="Wimmer E.A."/>
            <person name="Yang X."/>
            <person name="Jones A.K."/>
            <person name="Sattelle D.B."/>
            <person name="Ebert P.R."/>
            <person name="Nelson D."/>
            <person name="Scott J.G."/>
            <person name="Beeman R.W."/>
            <person name="Muthukrishnan S."/>
            <person name="Kramer K.J."/>
            <person name="Arakane Y."/>
            <person name="Beeman R.W."/>
            <person name="Zhu Q."/>
            <person name="Hogenkamp D."/>
            <person name="Dixit R."/>
            <person name="Oppert B."/>
            <person name="Jiang H."/>
            <person name="Zou Z."/>
            <person name="Marshall J."/>
            <person name="Elpidina E."/>
            <person name="Vinokurov K."/>
            <person name="Oppert C."/>
            <person name="Zou Z."/>
            <person name="Evans J."/>
            <person name="Lu Z."/>
            <person name="Zhao P."/>
            <person name="Sumathipala N."/>
            <person name="Altincicek B."/>
            <person name="Vilcinskas A."/>
            <person name="Williams M."/>
            <person name="Hultmark D."/>
            <person name="Hetru C."/>
            <person name="Jiang H."/>
            <person name="Grimmelikhuijzen C.J."/>
            <person name="Hauser F."/>
            <person name="Cazzamali G."/>
            <person name="Williamson M."/>
            <person name="Park Y."/>
            <person name="Li B."/>
            <person name="Tanaka Y."/>
            <person name="Predel R."/>
            <person name="Neupert S."/>
            <person name="Schachtner J."/>
            <person name="Verleyen P."/>
            <person name="Raible F."/>
            <person name="Bork P."/>
            <person name="Friedrich M."/>
            <person name="Walden K.K."/>
            <person name="Robertson H.M."/>
            <person name="Angeli S."/>
            <person name="Foret S."/>
            <person name="Bucher G."/>
            <person name="Schuetz S."/>
            <person name="Maleszka R."/>
            <person name="Wimmer E.A."/>
            <person name="Beeman R.W."/>
            <person name="Lorenzen M."/>
            <person name="Tomoyasu Y."/>
            <person name="Miller S.C."/>
            <person name="Grossmann D."/>
            <person name="Bucher G."/>
        </authorList>
    </citation>
    <scope>NUCLEOTIDE SEQUENCE [LARGE SCALE GENOMIC DNA]</scope>
    <source>
        <strain evidence="6 7">Georgia GA2</strain>
    </source>
</reference>
<gene>
    <name evidence="6" type="primary">AUGUSTUS-3.0.2_31034</name>
    <name evidence="6" type="ORF">TcasGA2_TC031034</name>
</gene>
<evidence type="ECO:0000313" key="7">
    <source>
        <dbReference type="Proteomes" id="UP000007266"/>
    </source>
</evidence>
<feature type="domain" description="Ig-like" evidence="4">
    <location>
        <begin position="120"/>
        <end position="204"/>
    </location>
</feature>
<keyword evidence="1" id="KW-0677">Repeat</keyword>
<dbReference type="InterPro" id="IPR036116">
    <property type="entry name" value="FN3_sf"/>
</dbReference>
<evidence type="ECO:0000313" key="6">
    <source>
        <dbReference type="EMBL" id="KYB28719.1"/>
    </source>
</evidence>
<evidence type="ECO:0000259" key="4">
    <source>
        <dbReference type="PROSITE" id="PS50835"/>
    </source>
</evidence>
<dbReference type="InterPro" id="IPR007110">
    <property type="entry name" value="Ig-like_dom"/>
</dbReference>
<sequence>MCLIVLVFAESCQASIKVDPATLPTFLTSSQMFKVTEKDTVILPCEVSNPGPYVLAWKKGIAVLSAGNVKVSPDPRISLVDGYSLEIKEVTPQDGGDYVCQIGTLEPREITHTVEILVPPRINYVSSNGRVEVKKGSSVRLECRANGNPPPKITWSRKNNVLPSGDQTLVTPVLTLDKVDRHQAGVYKCTASNGVGQDVTQDINLHVLYPPEISVEKPLVHSGEGQEAQLVCIVHGENQPEVLWYRDTMQLDTTERRIMESRGSRHTLLIRKVHRSDFGNYTCVADNQLGKTRKSVQLTGKPNPAKFNSATRGNWRDSYNISWAVESYSPIEEYKLLFRELPDNPGSDDGHPQPLHHQSQRKFNPGRENRTHGAVYYNVGNGYGRQIIDRRADWRNVILPATTAASSGFQSMSYVIRGLVPGQSYEAKVQARNKFGWSPVSEAFTFQTTDTELTFPERPQTPRHVFEENDLNGFGIRIYRSSASLLSTEAVIVCVAFRFFGFFN</sequence>
<dbReference type="CDD" id="cd00063">
    <property type="entry name" value="FN3"/>
    <property type="match status" value="1"/>
</dbReference>
<dbReference type="PANTHER" id="PTHR45080">
    <property type="entry name" value="CONTACTIN 5"/>
    <property type="match status" value="1"/>
</dbReference>
<dbReference type="InterPro" id="IPR003598">
    <property type="entry name" value="Ig_sub2"/>
</dbReference>
<dbReference type="Proteomes" id="UP000007266">
    <property type="component" value="Linkage group 3"/>
</dbReference>
<accession>A0A139WL30</accession>
<evidence type="ECO:0000256" key="2">
    <source>
        <dbReference type="ARBA" id="ARBA00023319"/>
    </source>
</evidence>
<dbReference type="FunFam" id="2.60.40.10:FF:001708">
    <property type="entry name" value="Uncharacterized protein, isoform C"/>
    <property type="match status" value="1"/>
</dbReference>
<dbReference type="PROSITE" id="PS50835">
    <property type="entry name" value="IG_LIKE"/>
    <property type="match status" value="3"/>
</dbReference>
<evidence type="ECO:0000259" key="5">
    <source>
        <dbReference type="PROSITE" id="PS50853"/>
    </source>
</evidence>
<dbReference type="CDD" id="cd00096">
    <property type="entry name" value="Ig"/>
    <property type="match status" value="2"/>
</dbReference>
<dbReference type="GO" id="GO:0009653">
    <property type="term" value="P:anatomical structure morphogenesis"/>
    <property type="evidence" value="ECO:0007669"/>
    <property type="project" value="UniProtKB-ARBA"/>
</dbReference>
<feature type="domain" description="Ig-like" evidence="4">
    <location>
        <begin position="211"/>
        <end position="299"/>
    </location>
</feature>
<dbReference type="InterPro" id="IPR003599">
    <property type="entry name" value="Ig_sub"/>
</dbReference>
<evidence type="ECO:0000256" key="1">
    <source>
        <dbReference type="ARBA" id="ARBA00022737"/>
    </source>
</evidence>
<proteinExistence type="predicted"/>
<dbReference type="Pfam" id="PF13927">
    <property type="entry name" value="Ig_3"/>
    <property type="match status" value="2"/>
</dbReference>
<dbReference type="SUPFAM" id="SSF48726">
    <property type="entry name" value="Immunoglobulin"/>
    <property type="match status" value="3"/>
</dbReference>